<gene>
    <name evidence="2" type="ORF">QRT04_05860</name>
</gene>
<dbReference type="Proteomes" id="UP001529338">
    <property type="component" value="Unassembled WGS sequence"/>
</dbReference>
<dbReference type="GO" id="GO:0016740">
    <property type="term" value="F:transferase activity"/>
    <property type="evidence" value="ECO:0007669"/>
    <property type="project" value="UniProtKB-KW"/>
</dbReference>
<dbReference type="SUPFAM" id="SSF56112">
    <property type="entry name" value="Protein kinase-like (PK-like)"/>
    <property type="match status" value="1"/>
</dbReference>
<dbReference type="Gene3D" id="3.30.200.20">
    <property type="entry name" value="Phosphorylase Kinase, domain 1"/>
    <property type="match status" value="1"/>
</dbReference>
<name>A0ABT7SE55_9CELL</name>
<reference evidence="2 3" key="1">
    <citation type="submission" date="2023-06" db="EMBL/GenBank/DDBJ databases">
        <title>Cellulomonas sp. MW4 Whole genome sequence.</title>
        <authorList>
            <person name="Park S."/>
        </authorList>
    </citation>
    <scope>NUCLEOTIDE SEQUENCE [LARGE SCALE GENOMIC DNA]</scope>
    <source>
        <strain evidence="2 3">MW4</strain>
    </source>
</reference>
<dbReference type="EMBL" id="JAUCGQ010000001">
    <property type="protein sequence ID" value="MDM7854451.1"/>
    <property type="molecule type" value="Genomic_DNA"/>
</dbReference>
<dbReference type="InterPro" id="IPR051678">
    <property type="entry name" value="AGP_Transferase"/>
</dbReference>
<dbReference type="CDD" id="cd05155">
    <property type="entry name" value="APH_ChoK_like_1"/>
    <property type="match status" value="1"/>
</dbReference>
<dbReference type="InterPro" id="IPR011009">
    <property type="entry name" value="Kinase-like_dom_sf"/>
</dbReference>
<organism evidence="2 3">
    <name type="scientific">Cellulomonas alba</name>
    <dbReference type="NCBI Taxonomy" id="3053467"/>
    <lineage>
        <taxon>Bacteria</taxon>
        <taxon>Bacillati</taxon>
        <taxon>Actinomycetota</taxon>
        <taxon>Actinomycetes</taxon>
        <taxon>Micrococcales</taxon>
        <taxon>Cellulomonadaceae</taxon>
        <taxon>Cellulomonas</taxon>
    </lineage>
</organism>
<dbReference type="Pfam" id="PF01636">
    <property type="entry name" value="APH"/>
    <property type="match status" value="1"/>
</dbReference>
<comment type="caution">
    <text evidence="2">The sequence shown here is derived from an EMBL/GenBank/DDBJ whole genome shotgun (WGS) entry which is preliminary data.</text>
</comment>
<dbReference type="Gene3D" id="3.90.1200.10">
    <property type="match status" value="1"/>
</dbReference>
<dbReference type="PANTHER" id="PTHR21310">
    <property type="entry name" value="AMINOGLYCOSIDE PHOSPHOTRANSFERASE-RELATED-RELATED"/>
    <property type="match status" value="1"/>
</dbReference>
<evidence type="ECO:0000313" key="2">
    <source>
        <dbReference type="EMBL" id="MDM7854451.1"/>
    </source>
</evidence>
<keyword evidence="3" id="KW-1185">Reference proteome</keyword>
<dbReference type="EC" id="2.7.-.-" evidence="2"/>
<proteinExistence type="predicted"/>
<accession>A0ABT7SE55</accession>
<sequence>MHADELDLPTDLVARLVAEQLPRWAGLPVRRVASSGTDNAMFRLGDRMVVRLPRIHWAAGTVDHEVRWLPLVAGRLPVETPRVLATGNPSDDYPWSWSVLTWLDGVNPRIDALDDPDALARELVTLVRAIRALELPDGEPKDQPLSGRDDQVRRDLAALADDVDIATLAAIWDEALAHAEWDGTRTWVHHDLAPGNLLLRDGRLSGLIDFAGIGLGDAASDLGVAWNLLPAGARATLRDGLGVDDATWVRGRARALAQALVQLPYYRDTNPVLAANAWRVLREVLADARHA</sequence>
<dbReference type="InterPro" id="IPR002575">
    <property type="entry name" value="Aminoglycoside_PTrfase"/>
</dbReference>
<dbReference type="RefSeq" id="WP_289455724.1">
    <property type="nucleotide sequence ID" value="NZ_JAUCGQ010000001.1"/>
</dbReference>
<protein>
    <submittedName>
        <fullName evidence="2">Aminoglycoside phosphotransferase family protein</fullName>
        <ecNumber evidence="2">2.7.-.-</ecNumber>
    </submittedName>
</protein>
<feature type="domain" description="Aminoglycoside phosphotransferase" evidence="1">
    <location>
        <begin position="32"/>
        <end position="254"/>
    </location>
</feature>
<dbReference type="PANTHER" id="PTHR21310:SF42">
    <property type="entry name" value="BIFUNCTIONAL AAC_APH"/>
    <property type="match status" value="1"/>
</dbReference>
<keyword evidence="2" id="KW-0808">Transferase</keyword>
<evidence type="ECO:0000313" key="3">
    <source>
        <dbReference type="Proteomes" id="UP001529338"/>
    </source>
</evidence>
<evidence type="ECO:0000259" key="1">
    <source>
        <dbReference type="Pfam" id="PF01636"/>
    </source>
</evidence>